<dbReference type="EMBL" id="UGGQ01000006">
    <property type="protein sequence ID" value="STO16362.1"/>
    <property type="molecule type" value="Genomic_DNA"/>
</dbReference>
<dbReference type="Proteomes" id="UP000255284">
    <property type="component" value="Unassembled WGS sequence"/>
</dbReference>
<evidence type="ECO:0000313" key="2">
    <source>
        <dbReference type="Proteomes" id="UP000255284"/>
    </source>
</evidence>
<sequence length="51" mass="5580">MSMSAVDDKAAVVAVEGAAGELRREFFSDELLDRLLDATSRRGCTRHNTNP</sequence>
<gene>
    <name evidence="1" type="ORF">NCTC11819_00929</name>
</gene>
<evidence type="ECO:0000313" key="1">
    <source>
        <dbReference type="EMBL" id="STO16362.1"/>
    </source>
</evidence>
<dbReference type="RefSeq" id="WP_174222556.1">
    <property type="nucleotide sequence ID" value="NZ_UGGQ01000006.1"/>
</dbReference>
<accession>A0A8G2HS62</accession>
<organism evidence="1 2">
    <name type="scientific">Mobiluncus mulieris</name>
    <dbReference type="NCBI Taxonomy" id="2052"/>
    <lineage>
        <taxon>Bacteria</taxon>
        <taxon>Bacillati</taxon>
        <taxon>Actinomycetota</taxon>
        <taxon>Actinomycetes</taxon>
        <taxon>Actinomycetales</taxon>
        <taxon>Actinomycetaceae</taxon>
        <taxon>Mobiluncus</taxon>
    </lineage>
</organism>
<comment type="caution">
    <text evidence="1">The sequence shown here is derived from an EMBL/GenBank/DDBJ whole genome shotgun (WGS) entry which is preliminary data.</text>
</comment>
<proteinExistence type="predicted"/>
<name>A0A8G2HS62_9ACTO</name>
<reference evidence="1 2" key="1">
    <citation type="submission" date="2018-06" db="EMBL/GenBank/DDBJ databases">
        <authorList>
            <consortium name="Pathogen Informatics"/>
            <person name="Doyle S."/>
        </authorList>
    </citation>
    <scope>NUCLEOTIDE SEQUENCE [LARGE SCALE GENOMIC DNA]</scope>
    <source>
        <strain evidence="1 2">NCTC11819</strain>
    </source>
</reference>
<dbReference type="AlphaFoldDB" id="A0A8G2HS62"/>
<protein>
    <submittedName>
        <fullName evidence="1">Uncharacterized protein</fullName>
    </submittedName>
</protein>